<name>A0A8J5JUU6_HOMAM</name>
<evidence type="ECO:0000256" key="3">
    <source>
        <dbReference type="SAM" id="Phobius"/>
    </source>
</evidence>
<dbReference type="EMBL" id="JAHLQT010029207">
    <property type="protein sequence ID" value="KAG7161489.1"/>
    <property type="molecule type" value="Genomic_DNA"/>
</dbReference>
<feature type="non-terminal residue" evidence="4">
    <location>
        <position position="1"/>
    </location>
</feature>
<accession>A0A8J5JUU6</accession>
<keyword evidence="1 2" id="KW-0193">Cuticle</keyword>
<dbReference type="Proteomes" id="UP000747542">
    <property type="component" value="Unassembled WGS sequence"/>
</dbReference>
<dbReference type="GO" id="GO:0005615">
    <property type="term" value="C:extracellular space"/>
    <property type="evidence" value="ECO:0007669"/>
    <property type="project" value="TreeGrafter"/>
</dbReference>
<protein>
    <submittedName>
        <fullName evidence="4">Pro-resilin-like 117</fullName>
    </submittedName>
</protein>
<evidence type="ECO:0000313" key="4">
    <source>
        <dbReference type="EMBL" id="KAG7161489.1"/>
    </source>
</evidence>
<feature type="transmembrane region" description="Helical" evidence="3">
    <location>
        <begin position="39"/>
        <end position="61"/>
    </location>
</feature>
<keyword evidence="3" id="KW-0812">Transmembrane</keyword>
<feature type="transmembrane region" description="Helical" evidence="3">
    <location>
        <begin position="96"/>
        <end position="115"/>
    </location>
</feature>
<dbReference type="AlphaFoldDB" id="A0A8J5JUU6"/>
<dbReference type="GO" id="GO:0031012">
    <property type="term" value="C:extracellular matrix"/>
    <property type="evidence" value="ECO:0007669"/>
    <property type="project" value="TreeGrafter"/>
</dbReference>
<dbReference type="PANTHER" id="PTHR12236:SF79">
    <property type="entry name" value="CUTICULAR PROTEIN 50CB-RELATED"/>
    <property type="match status" value="1"/>
</dbReference>
<keyword evidence="3" id="KW-0472">Membrane</keyword>
<gene>
    <name evidence="4" type="ORF">Hamer_G019680</name>
</gene>
<dbReference type="PROSITE" id="PS51155">
    <property type="entry name" value="CHIT_BIND_RR_2"/>
    <property type="match status" value="1"/>
</dbReference>
<dbReference type="GO" id="GO:0042302">
    <property type="term" value="F:structural constituent of cuticle"/>
    <property type="evidence" value="ECO:0007669"/>
    <property type="project" value="UniProtKB-UniRule"/>
</dbReference>
<evidence type="ECO:0000313" key="5">
    <source>
        <dbReference type="Proteomes" id="UP000747542"/>
    </source>
</evidence>
<keyword evidence="5" id="KW-1185">Reference proteome</keyword>
<evidence type="ECO:0000256" key="1">
    <source>
        <dbReference type="ARBA" id="ARBA00022460"/>
    </source>
</evidence>
<comment type="caution">
    <text evidence="4">The sequence shown here is derived from an EMBL/GenBank/DDBJ whole genome shotgun (WGS) entry which is preliminary data.</text>
</comment>
<dbReference type="Pfam" id="PF00379">
    <property type="entry name" value="Chitin_bind_4"/>
    <property type="match status" value="1"/>
</dbReference>
<evidence type="ECO:0000256" key="2">
    <source>
        <dbReference type="PROSITE-ProRule" id="PRU00497"/>
    </source>
</evidence>
<sequence>KSYPLPSRLPPSPISPSLPHPFLFHNSCPKSLSLSFFSFLPFSFPFFLFFFLSSFLLYLYLPLLLSHSPSIFFLTLSSSFSPLFNLPHTRSLVPPFLSDFFLSFLPISLLRPFSLSPPFSIHFLLFSVSPSSTPLFLYLLILPSSFTLFSLSVLPLPLPSLPHHPSTFPNTPPSYPISPTSPPLPFTNQGPPPNLLLGSGVYKSESNELQPHSSTSSPTINTTMKYTLILLAACVVVLVSGRPQQVEEDYPPAKYSFEYRVEDNESGNSYGHQETRDGDNTEGRYEVLLPDTRRQIVVYNVNGEGGFDAEVTYEGEAVITR</sequence>
<keyword evidence="3" id="KW-1133">Transmembrane helix</keyword>
<organism evidence="4 5">
    <name type="scientific">Homarus americanus</name>
    <name type="common">American lobster</name>
    <dbReference type="NCBI Taxonomy" id="6706"/>
    <lineage>
        <taxon>Eukaryota</taxon>
        <taxon>Metazoa</taxon>
        <taxon>Ecdysozoa</taxon>
        <taxon>Arthropoda</taxon>
        <taxon>Crustacea</taxon>
        <taxon>Multicrustacea</taxon>
        <taxon>Malacostraca</taxon>
        <taxon>Eumalacostraca</taxon>
        <taxon>Eucarida</taxon>
        <taxon>Decapoda</taxon>
        <taxon>Pleocyemata</taxon>
        <taxon>Astacidea</taxon>
        <taxon>Nephropoidea</taxon>
        <taxon>Nephropidae</taxon>
        <taxon>Homarus</taxon>
    </lineage>
</organism>
<dbReference type="InterPro" id="IPR051217">
    <property type="entry name" value="Insect_Cuticle_Struc_Prot"/>
</dbReference>
<proteinExistence type="predicted"/>
<dbReference type="InterPro" id="IPR000618">
    <property type="entry name" value="Insect_cuticle"/>
</dbReference>
<dbReference type="PANTHER" id="PTHR12236">
    <property type="entry name" value="STRUCTURAL CONTITUENT OF CUTICLE"/>
    <property type="match status" value="1"/>
</dbReference>
<reference evidence="4" key="1">
    <citation type="journal article" date="2021" name="Sci. Adv.">
        <title>The American lobster genome reveals insights on longevity, neural, and immune adaptations.</title>
        <authorList>
            <person name="Polinski J.M."/>
            <person name="Zimin A.V."/>
            <person name="Clark K.F."/>
            <person name="Kohn A.B."/>
            <person name="Sadowski N."/>
            <person name="Timp W."/>
            <person name="Ptitsyn A."/>
            <person name="Khanna P."/>
            <person name="Romanova D.Y."/>
            <person name="Williams P."/>
            <person name="Greenwood S.J."/>
            <person name="Moroz L.L."/>
            <person name="Walt D.R."/>
            <person name="Bodnar A.G."/>
        </authorList>
    </citation>
    <scope>NUCLEOTIDE SEQUENCE</scope>
    <source>
        <strain evidence="4">GMGI-L3</strain>
    </source>
</reference>